<organism evidence="2 3">
    <name type="scientific">Seminavis robusta</name>
    <dbReference type="NCBI Taxonomy" id="568900"/>
    <lineage>
        <taxon>Eukaryota</taxon>
        <taxon>Sar</taxon>
        <taxon>Stramenopiles</taxon>
        <taxon>Ochrophyta</taxon>
        <taxon>Bacillariophyta</taxon>
        <taxon>Bacillariophyceae</taxon>
        <taxon>Bacillariophycidae</taxon>
        <taxon>Naviculales</taxon>
        <taxon>Naviculaceae</taxon>
        <taxon>Seminavis</taxon>
    </lineage>
</organism>
<dbReference type="PANTHER" id="PTHR42951">
    <property type="entry name" value="METALLO-BETA-LACTAMASE DOMAIN-CONTAINING"/>
    <property type="match status" value="1"/>
</dbReference>
<dbReference type="Proteomes" id="UP001153069">
    <property type="component" value="Unassembled WGS sequence"/>
</dbReference>
<sequence length="298" mass="33082">MTPEDNFSVVELAPCIYMCRELHYAQKWNTANCYVVQGTKMDLIIDTGLGLWNFKEFLVQKKLISQNDKPYIAVVTHVHFDHSGGLHQFADSCAIHEEEQEAIETSDNVAACTFIYQTDIEKNPPTPDWQAADYHVRPVKPTRVLRGRESSFDLGDNRIIQVIHTPGHSAGSIVFWDEQTGILFSGDTVCDGPVLDWAPTSSVEDYLQTMDILSSLASKVKRVFPGHDNEFDGNRLKQIADDYLKGAGTCHSCTAKLTKALATMLLRGRNAKGATSCERGCYHACCCSCIFGPAMNHG</sequence>
<dbReference type="PANTHER" id="PTHR42951:SF4">
    <property type="entry name" value="ACYL-COENZYME A THIOESTERASE MBLAC2"/>
    <property type="match status" value="1"/>
</dbReference>
<evidence type="ECO:0000259" key="1">
    <source>
        <dbReference type="SMART" id="SM00849"/>
    </source>
</evidence>
<dbReference type="Pfam" id="PF00753">
    <property type="entry name" value="Lactamase_B"/>
    <property type="match status" value="1"/>
</dbReference>
<comment type="caution">
    <text evidence="2">The sequence shown here is derived from an EMBL/GenBank/DDBJ whole genome shotgun (WGS) entry which is preliminary data.</text>
</comment>
<dbReference type="AlphaFoldDB" id="A0A9N8HT41"/>
<accession>A0A9N8HT41</accession>
<dbReference type="SUPFAM" id="SSF56281">
    <property type="entry name" value="Metallo-hydrolase/oxidoreductase"/>
    <property type="match status" value="1"/>
</dbReference>
<keyword evidence="3" id="KW-1185">Reference proteome</keyword>
<proteinExistence type="predicted"/>
<dbReference type="EMBL" id="CAICTM010001816">
    <property type="protein sequence ID" value="CAB9526373.1"/>
    <property type="molecule type" value="Genomic_DNA"/>
</dbReference>
<dbReference type="InterPro" id="IPR050855">
    <property type="entry name" value="NDM-1-like"/>
</dbReference>
<gene>
    <name evidence="2" type="ORF">SEMRO_1818_G299590.1</name>
</gene>
<dbReference type="OrthoDB" id="17458at2759"/>
<reference evidence="2" key="1">
    <citation type="submission" date="2020-06" db="EMBL/GenBank/DDBJ databases">
        <authorList>
            <consortium name="Plant Systems Biology data submission"/>
        </authorList>
    </citation>
    <scope>NUCLEOTIDE SEQUENCE</scope>
    <source>
        <strain evidence="2">D6</strain>
    </source>
</reference>
<name>A0A9N8HT41_9STRA</name>
<dbReference type="SMART" id="SM00849">
    <property type="entry name" value="Lactamase_B"/>
    <property type="match status" value="1"/>
</dbReference>
<dbReference type="Gene3D" id="3.60.15.10">
    <property type="entry name" value="Ribonuclease Z/Hydroxyacylglutathione hydrolase-like"/>
    <property type="match status" value="1"/>
</dbReference>
<dbReference type="InterPro" id="IPR001279">
    <property type="entry name" value="Metallo-B-lactamas"/>
</dbReference>
<dbReference type="InterPro" id="IPR036866">
    <property type="entry name" value="RibonucZ/Hydroxyglut_hydro"/>
</dbReference>
<evidence type="ECO:0000313" key="3">
    <source>
        <dbReference type="Proteomes" id="UP001153069"/>
    </source>
</evidence>
<protein>
    <submittedName>
        <fullName evidence="2">Metallo-beta-lactamase domain-containing protein 2</fullName>
    </submittedName>
</protein>
<evidence type="ECO:0000313" key="2">
    <source>
        <dbReference type="EMBL" id="CAB9526373.1"/>
    </source>
</evidence>
<feature type="domain" description="Metallo-beta-lactamase" evidence="1">
    <location>
        <begin position="30"/>
        <end position="227"/>
    </location>
</feature>